<feature type="transmembrane region" description="Helical" evidence="1">
    <location>
        <begin position="103"/>
        <end position="122"/>
    </location>
</feature>
<gene>
    <name evidence="2" type="ORF">GSLYS_00009958001</name>
</gene>
<evidence type="ECO:0000256" key="1">
    <source>
        <dbReference type="SAM" id="Phobius"/>
    </source>
</evidence>
<evidence type="ECO:0000313" key="2">
    <source>
        <dbReference type="EMBL" id="CAL1536045.1"/>
    </source>
</evidence>
<comment type="caution">
    <text evidence="2">The sequence shown here is derived from an EMBL/GenBank/DDBJ whole genome shotgun (WGS) entry which is preliminary data.</text>
</comment>
<proteinExistence type="predicted"/>
<dbReference type="Proteomes" id="UP001497497">
    <property type="component" value="Unassembled WGS sequence"/>
</dbReference>
<accession>A0AAV2HPM6</accession>
<keyword evidence="3" id="KW-1185">Reference proteome</keyword>
<dbReference type="AlphaFoldDB" id="A0AAV2HPM6"/>
<keyword evidence="1" id="KW-0812">Transmembrane</keyword>
<name>A0AAV2HPM6_LYMST</name>
<sequence>MYKVFLVVTPSGQQSTDEETMRYHGILVYPKRELTGVKQEKQPEEDVSLHVVTLPFFKCPGSIASNIVRAAKKLIVTAAVLFFIFLVVKAYGDASELSMINQLLALIIVAFFPFWSGCFFAVPNTDHLQQNKCISRIYRRPQKCNLIFQKINRATNPQDHESILTETRNSSSLQTANNLSEYDFLSSIVMGAFEVR</sequence>
<keyword evidence="1" id="KW-1133">Transmembrane helix</keyword>
<dbReference type="EMBL" id="CAXITT010000219">
    <property type="protein sequence ID" value="CAL1536045.1"/>
    <property type="molecule type" value="Genomic_DNA"/>
</dbReference>
<reference evidence="2 3" key="1">
    <citation type="submission" date="2024-04" db="EMBL/GenBank/DDBJ databases">
        <authorList>
            <consortium name="Genoscope - CEA"/>
            <person name="William W."/>
        </authorList>
    </citation>
    <scope>NUCLEOTIDE SEQUENCE [LARGE SCALE GENOMIC DNA]</scope>
</reference>
<organism evidence="2 3">
    <name type="scientific">Lymnaea stagnalis</name>
    <name type="common">Great pond snail</name>
    <name type="synonym">Helix stagnalis</name>
    <dbReference type="NCBI Taxonomy" id="6523"/>
    <lineage>
        <taxon>Eukaryota</taxon>
        <taxon>Metazoa</taxon>
        <taxon>Spiralia</taxon>
        <taxon>Lophotrochozoa</taxon>
        <taxon>Mollusca</taxon>
        <taxon>Gastropoda</taxon>
        <taxon>Heterobranchia</taxon>
        <taxon>Euthyneura</taxon>
        <taxon>Panpulmonata</taxon>
        <taxon>Hygrophila</taxon>
        <taxon>Lymnaeoidea</taxon>
        <taxon>Lymnaeidae</taxon>
        <taxon>Lymnaea</taxon>
    </lineage>
</organism>
<keyword evidence="1" id="KW-0472">Membrane</keyword>
<evidence type="ECO:0000313" key="3">
    <source>
        <dbReference type="Proteomes" id="UP001497497"/>
    </source>
</evidence>
<feature type="transmembrane region" description="Helical" evidence="1">
    <location>
        <begin position="74"/>
        <end position="91"/>
    </location>
</feature>
<protein>
    <submittedName>
        <fullName evidence="2">Uncharacterized protein</fullName>
    </submittedName>
</protein>